<feature type="active site" description="Proton acceptor" evidence="7">
    <location>
        <position position="93"/>
    </location>
</feature>
<dbReference type="InterPro" id="IPR002616">
    <property type="entry name" value="tRNA_ribo_trans-like"/>
</dbReference>
<feature type="binding site" evidence="7">
    <location>
        <position position="312"/>
    </location>
    <ligand>
        <name>Zn(2+)</name>
        <dbReference type="ChEBI" id="CHEBI:29105"/>
    </ligand>
</feature>
<reference evidence="10 11" key="1">
    <citation type="submission" date="2016-04" db="EMBL/GenBank/DDBJ databases">
        <title>Genome analysis of Thermosulfurimonas dismutans, the first thermophilic sulfur-disproportionating bacterium of the phylum Thermodesulfobacteria.</title>
        <authorList>
            <person name="Mardanov A.V."/>
            <person name="Beletsky A.V."/>
            <person name="Kadnikov V.V."/>
            <person name="Slobodkin A.I."/>
            <person name="Ravin N.V."/>
        </authorList>
    </citation>
    <scope>NUCLEOTIDE SEQUENCE [LARGE SCALE GENOMIC DNA]</scope>
    <source>
        <strain evidence="10 11">S95</strain>
    </source>
</reference>
<evidence type="ECO:0000256" key="4">
    <source>
        <dbReference type="ARBA" id="ARBA00022694"/>
    </source>
</evidence>
<comment type="similarity">
    <text evidence="7">Belongs to the queuine tRNA-ribosyltransferase family.</text>
</comment>
<keyword evidence="8" id="KW-0472">Membrane</keyword>
<feature type="domain" description="tRNA-guanine(15) transglycosylase-like" evidence="9">
    <location>
        <begin position="14"/>
        <end position="370"/>
    </location>
</feature>
<evidence type="ECO:0000259" key="9">
    <source>
        <dbReference type="Pfam" id="PF01702"/>
    </source>
</evidence>
<dbReference type="EC" id="2.4.2.29" evidence="7"/>
<evidence type="ECO:0000313" key="10">
    <source>
        <dbReference type="EMBL" id="OAQ21355.1"/>
    </source>
</evidence>
<evidence type="ECO:0000256" key="3">
    <source>
        <dbReference type="ARBA" id="ARBA00022679"/>
    </source>
</evidence>
<gene>
    <name evidence="7" type="primary">tgt</name>
    <name evidence="10" type="ORF">TDIS_0576</name>
</gene>
<dbReference type="PANTHER" id="PTHR46499:SF1">
    <property type="entry name" value="QUEUINE TRNA-RIBOSYLTRANSFERASE"/>
    <property type="match status" value="1"/>
</dbReference>
<dbReference type="RefSeq" id="WP_068669105.1">
    <property type="nucleotide sequence ID" value="NZ_LWLG01000002.1"/>
</dbReference>
<dbReference type="InterPro" id="IPR004803">
    <property type="entry name" value="TGT"/>
</dbReference>
<keyword evidence="4 7" id="KW-0819">tRNA processing</keyword>
<keyword evidence="5 7" id="KW-0671">Queuosine biosynthesis</keyword>
<dbReference type="GO" id="GO:0008616">
    <property type="term" value="P:tRNA queuosine(34) biosynthetic process"/>
    <property type="evidence" value="ECO:0007669"/>
    <property type="project" value="UniProtKB-UniRule"/>
</dbReference>
<keyword evidence="8" id="KW-0812">Transmembrane</keyword>
<feature type="binding site" evidence="7">
    <location>
        <position position="309"/>
    </location>
    <ligand>
        <name>Zn(2+)</name>
        <dbReference type="ChEBI" id="CHEBI:29105"/>
    </ligand>
</feature>
<feature type="binding site" evidence="7">
    <location>
        <begin position="93"/>
        <end position="97"/>
    </location>
    <ligand>
        <name>substrate</name>
    </ligand>
</feature>
<dbReference type="STRING" id="999894.TDIS_0576"/>
<dbReference type="Gene3D" id="3.20.20.105">
    <property type="entry name" value="Queuine tRNA-ribosyltransferase-like"/>
    <property type="match status" value="1"/>
</dbReference>
<feature type="transmembrane region" description="Helical" evidence="8">
    <location>
        <begin position="323"/>
        <end position="344"/>
    </location>
</feature>
<dbReference type="UniPathway" id="UPA00392"/>
<feature type="region of interest" description="RNA binding" evidence="7">
    <location>
        <begin position="250"/>
        <end position="256"/>
    </location>
</feature>
<protein>
    <recommendedName>
        <fullName evidence="7">Queuine tRNA-ribosyltransferase</fullName>
        <ecNumber evidence="7">2.4.2.29</ecNumber>
    </recommendedName>
    <alternativeName>
        <fullName evidence="7">Guanine insertion enzyme</fullName>
    </alternativeName>
    <alternativeName>
        <fullName evidence="7">tRNA-guanine transglycosylase</fullName>
    </alternativeName>
</protein>
<feature type="binding site" evidence="7">
    <location>
        <position position="147"/>
    </location>
    <ligand>
        <name>substrate</name>
    </ligand>
</feature>
<dbReference type="EMBL" id="LWLG01000002">
    <property type="protein sequence ID" value="OAQ21355.1"/>
    <property type="molecule type" value="Genomic_DNA"/>
</dbReference>
<dbReference type="GO" id="GO:0008479">
    <property type="term" value="F:tRNA-guanosine(34) queuine transglycosylase activity"/>
    <property type="evidence" value="ECO:0007669"/>
    <property type="project" value="UniProtKB-UniRule"/>
</dbReference>
<comment type="cofactor">
    <cofactor evidence="7">
        <name>Zn(2+)</name>
        <dbReference type="ChEBI" id="CHEBI:29105"/>
    </cofactor>
    <text evidence="7">Binds 1 zinc ion per subunit.</text>
</comment>
<evidence type="ECO:0000256" key="5">
    <source>
        <dbReference type="ARBA" id="ARBA00022785"/>
    </source>
</evidence>
<evidence type="ECO:0000256" key="8">
    <source>
        <dbReference type="SAM" id="Phobius"/>
    </source>
</evidence>
<feature type="binding site" evidence="7">
    <location>
        <position position="307"/>
    </location>
    <ligand>
        <name>Zn(2+)</name>
        <dbReference type="ChEBI" id="CHEBI:29105"/>
    </ligand>
</feature>
<comment type="pathway">
    <text evidence="1 7">tRNA modification; tRNA-queuosine biosynthesis.</text>
</comment>
<feature type="binding site" evidence="7">
    <location>
        <position position="192"/>
    </location>
    <ligand>
        <name>substrate</name>
    </ligand>
</feature>
<dbReference type="GO" id="GO:0005829">
    <property type="term" value="C:cytosol"/>
    <property type="evidence" value="ECO:0007669"/>
    <property type="project" value="TreeGrafter"/>
</dbReference>
<dbReference type="AlphaFoldDB" id="A0A179D5I6"/>
<evidence type="ECO:0000256" key="2">
    <source>
        <dbReference type="ARBA" id="ARBA00022676"/>
    </source>
</evidence>
<organism evidence="10 11">
    <name type="scientific">Thermosulfurimonas dismutans</name>
    <dbReference type="NCBI Taxonomy" id="999894"/>
    <lineage>
        <taxon>Bacteria</taxon>
        <taxon>Pseudomonadati</taxon>
        <taxon>Thermodesulfobacteriota</taxon>
        <taxon>Thermodesulfobacteria</taxon>
        <taxon>Thermodesulfobacteriales</taxon>
        <taxon>Thermodesulfobacteriaceae</taxon>
        <taxon>Thermosulfurimonas</taxon>
    </lineage>
</organism>
<dbReference type="PATRIC" id="fig|999894.6.peg.576"/>
<evidence type="ECO:0000256" key="1">
    <source>
        <dbReference type="ARBA" id="ARBA00004691"/>
    </source>
</evidence>
<comment type="catalytic activity">
    <reaction evidence="6 7">
        <text>7-aminomethyl-7-carbaguanine + guanosine(34) in tRNA = 7-aminomethyl-7-carbaguanosine(34) in tRNA + guanine</text>
        <dbReference type="Rhea" id="RHEA:24104"/>
        <dbReference type="Rhea" id="RHEA-COMP:10341"/>
        <dbReference type="Rhea" id="RHEA-COMP:10342"/>
        <dbReference type="ChEBI" id="CHEBI:16235"/>
        <dbReference type="ChEBI" id="CHEBI:58703"/>
        <dbReference type="ChEBI" id="CHEBI:74269"/>
        <dbReference type="ChEBI" id="CHEBI:82833"/>
        <dbReference type="EC" id="2.4.2.29"/>
    </reaction>
</comment>
<dbReference type="SUPFAM" id="SSF51713">
    <property type="entry name" value="tRNA-guanine transglycosylase"/>
    <property type="match status" value="1"/>
</dbReference>
<proteinExistence type="inferred from homology"/>
<keyword evidence="7" id="KW-0479">Metal-binding</keyword>
<dbReference type="InterPro" id="IPR050076">
    <property type="entry name" value="ArchSynthase1/Queuine_TRR"/>
</dbReference>
<comment type="subunit">
    <text evidence="7">Homodimer. Within each dimer, one monomer is responsible for RNA recognition and catalysis, while the other monomer binds to the replacement base PreQ1.</text>
</comment>
<dbReference type="InterPro" id="IPR036511">
    <property type="entry name" value="TGT-like_sf"/>
</dbReference>
<feature type="region of interest" description="RNA binding; important for wobble base 34 recognition" evidence="7">
    <location>
        <begin position="274"/>
        <end position="278"/>
    </location>
</feature>
<keyword evidence="7" id="KW-0862">Zinc</keyword>
<name>A0A179D5I6_9BACT</name>
<evidence type="ECO:0000256" key="6">
    <source>
        <dbReference type="ARBA" id="ARBA00050112"/>
    </source>
</evidence>
<dbReference type="FunFam" id="3.20.20.105:FF:000001">
    <property type="entry name" value="Queuine tRNA-ribosyltransferase"/>
    <property type="match status" value="1"/>
</dbReference>
<evidence type="ECO:0000313" key="11">
    <source>
        <dbReference type="Proteomes" id="UP000078390"/>
    </source>
</evidence>
<dbReference type="HAMAP" id="MF_00168">
    <property type="entry name" value="Q_tRNA_Tgt"/>
    <property type="match status" value="1"/>
</dbReference>
<keyword evidence="11" id="KW-1185">Reference proteome</keyword>
<sequence length="376" mass="43033">MWGYFHILERDTHTKARLGRLVTRRGIIETPVFMPVATAGSIKAVPPEVVTGLGTRVILANTYHLYLRPGLEIIRQSGGLHSFMNWQRVILTDSGGFQVYSLAQFRKIQEEGVHFKSHIDGSEHLLTPELALEIQEVLNSDIRMVLDVCIPYPCDRKKAKELTALTHRWAERSKNFWEKRENKGALLFGIAQGGMFEDLRRESARVIVEMDFDGYAVGGLSVGEPRDLMLEMLSATLSAFPEDRPRYLMGVGTPEDILEAVAMGVDMFDCVLPTRNARRGTIFTSEGKLSIRNAPFKNDFRPLDPNCQCYTCRNYTRAYLRHLFISGELLVYYLLTVHNLYFYLKLMAKIRKAIAEGRFMEFKADFYQRKEEILCG</sequence>
<evidence type="ECO:0000256" key="7">
    <source>
        <dbReference type="HAMAP-Rule" id="MF_00168"/>
    </source>
</evidence>
<feature type="binding site" evidence="7">
    <location>
        <position position="338"/>
    </location>
    <ligand>
        <name>Zn(2+)</name>
        <dbReference type="ChEBI" id="CHEBI:29105"/>
    </ligand>
</feature>
<comment type="function">
    <text evidence="7">Catalyzes the base-exchange of a guanine (G) residue with the queuine precursor 7-aminomethyl-7-deazaguanine (PreQ1) at position 34 (anticodon wobble position) in tRNAs with GU(N) anticodons (tRNA-Asp, -Asn, -His and -Tyr). Catalysis occurs through a double-displacement mechanism. The nucleophile active site attacks the C1' of nucleotide 34 to detach the guanine base from the RNA, forming a covalent enzyme-RNA intermediate. The proton acceptor active site deprotonates the incoming PreQ1, allowing a nucleophilic attack on the C1' of the ribose to form the product. After dissociation, two additional enzymatic reactions on the tRNA convert PreQ1 to queuine (Q), resulting in the hypermodified nucleoside queuosine (7-(((4,5-cis-dihydroxy-2-cyclopenten-1-yl)amino)methyl)-7-deazaguanosine).</text>
</comment>
<keyword evidence="8" id="KW-1133">Transmembrane helix</keyword>
<feature type="binding site" evidence="7">
    <location>
        <position position="219"/>
    </location>
    <ligand>
        <name>substrate</name>
    </ligand>
</feature>
<feature type="active site" description="Nucleophile" evidence="7">
    <location>
        <position position="269"/>
    </location>
</feature>
<dbReference type="NCBIfam" id="TIGR00430">
    <property type="entry name" value="Q_tRNA_tgt"/>
    <property type="match status" value="1"/>
</dbReference>
<keyword evidence="2 7" id="KW-0328">Glycosyltransferase</keyword>
<dbReference type="OrthoDB" id="9805417at2"/>
<dbReference type="GO" id="GO:0046872">
    <property type="term" value="F:metal ion binding"/>
    <property type="evidence" value="ECO:0007669"/>
    <property type="project" value="UniProtKB-KW"/>
</dbReference>
<dbReference type="PANTHER" id="PTHR46499">
    <property type="entry name" value="QUEUINE TRNA-RIBOSYLTRANSFERASE"/>
    <property type="match status" value="1"/>
</dbReference>
<dbReference type="Pfam" id="PF01702">
    <property type="entry name" value="TGT"/>
    <property type="match status" value="1"/>
</dbReference>
<dbReference type="Proteomes" id="UP000078390">
    <property type="component" value="Unassembled WGS sequence"/>
</dbReference>
<dbReference type="NCBIfam" id="TIGR00449">
    <property type="entry name" value="tgt_general"/>
    <property type="match status" value="1"/>
</dbReference>
<comment type="caution">
    <text evidence="10">The sequence shown here is derived from an EMBL/GenBank/DDBJ whole genome shotgun (WGS) entry which is preliminary data.</text>
</comment>
<accession>A0A179D5I6</accession>
<keyword evidence="3 7" id="KW-0808">Transferase</keyword>